<keyword evidence="6" id="KW-1185">Reference proteome</keyword>
<dbReference type="InterPro" id="IPR006059">
    <property type="entry name" value="SBP"/>
</dbReference>
<dbReference type="KEGG" id="cdi:DIP0534"/>
<dbReference type="CDD" id="cd13655">
    <property type="entry name" value="PBP2_oligosaccharide_1"/>
    <property type="match status" value="1"/>
</dbReference>
<reference evidence="5 6" key="1">
    <citation type="journal article" date="2003" name="Nucleic Acids Res.">
        <title>The complete genome sequence and analysis of Corynebacterium diphtheriae NCTC13129.</title>
        <authorList>
            <person name="Cerdeno-Tarraga A.M."/>
            <person name="Efstratiou A."/>
            <person name="Dover L.G."/>
            <person name="Holden M.T.G."/>
            <person name="Pallen M."/>
            <person name="Bentley S.D."/>
            <person name="Besra G.S."/>
            <person name="Churcher C."/>
            <person name="James K.D."/>
            <person name="De Zoysa A."/>
            <person name="Chillingworth T."/>
            <person name="Cronin A."/>
            <person name="Dowd L."/>
            <person name="Feltwell T."/>
            <person name="Hamlin N."/>
            <person name="Holroyd S."/>
            <person name="Jagels K."/>
            <person name="Moule S."/>
            <person name="Quail M.A."/>
            <person name="Rabbinowitsch E."/>
            <person name="Rutherford K."/>
            <person name="Thomson N.R."/>
            <person name="Unwin L."/>
            <person name="Whitehead S."/>
            <person name="Barrell B.G.Parkhill.J."/>
        </authorList>
    </citation>
    <scope>NUCLEOTIDE SEQUENCE [LARGE SCALE GENOMIC DNA]</scope>
    <source>
        <strain evidence="6">ATCC 700971 / NCTC 13129 / Biotype gravis</strain>
    </source>
</reference>
<protein>
    <submittedName>
        <fullName evidence="5">Sugar-binding secreted protein</fullName>
    </submittedName>
</protein>
<name>Q6NJ78_CORDI</name>
<comment type="similarity">
    <text evidence="1">Belongs to the bacterial solute-binding protein 1 family.</text>
</comment>
<evidence type="ECO:0000313" key="5">
    <source>
        <dbReference type="EMBL" id="CAE49045.1"/>
    </source>
</evidence>
<dbReference type="Gene3D" id="3.40.190.10">
    <property type="entry name" value="Periplasmic binding protein-like II"/>
    <property type="match status" value="2"/>
</dbReference>
<sequence>MDMVHTKKILSVVAASTLVLAGCSSESDSSNKASDSGASNEATLTVWGPQEDQDGADGWLQSVQKEFEKAHPDYKITWKNSVVSAADAGKTVNQDPSAAADVYVYANDQLGSLLDSGAVGELSDDGMKQLKEQAEDTMAATVTGQDGKAYGLPIEPNTWFMYYNKSKLSADDVKSFDTMLEKAKVSFPISNSWYFPAFYAGAGAKFFGDDGLKADAGIDLGAKAGDVTKYLANVVRNPNFVNDADGSGIGGMKNGSVDVVFSGSWDANNVKEALGDNYAVASLPTFKLDGKDVQMKAFSGSKAIGYNPNTKNPKIASEFAAFLASSQSQKTHFEKSGVIPADKTLSTDATITADPVAGALFETVAKASILQPTIKKMSDFWEPAENFGKGLANREVTPENAAQKTEAWASTLK</sequence>
<keyword evidence="3" id="KW-0732">Signal</keyword>
<evidence type="ECO:0000256" key="4">
    <source>
        <dbReference type="SAM" id="MobiDB-lite"/>
    </source>
</evidence>
<gene>
    <name evidence="5" type="ordered locus">DIP0534</name>
</gene>
<dbReference type="PANTHER" id="PTHR30061:SF50">
    <property type="entry name" value="MALTOSE_MALTODEXTRIN-BINDING PERIPLASMIC PROTEIN"/>
    <property type="match status" value="1"/>
</dbReference>
<organism evidence="5 6">
    <name type="scientific">Corynebacterium diphtheriae (strain ATCC 700971 / NCTC 13129 / Biotype gravis)</name>
    <dbReference type="NCBI Taxonomy" id="257309"/>
    <lineage>
        <taxon>Bacteria</taxon>
        <taxon>Bacillati</taxon>
        <taxon>Actinomycetota</taxon>
        <taxon>Actinomycetes</taxon>
        <taxon>Mycobacteriales</taxon>
        <taxon>Corynebacteriaceae</taxon>
        <taxon>Corynebacterium</taxon>
    </lineage>
</organism>
<dbReference type="STRING" id="257309.DIP0534"/>
<evidence type="ECO:0000256" key="1">
    <source>
        <dbReference type="ARBA" id="ARBA00008520"/>
    </source>
</evidence>
<dbReference type="HOGENOM" id="CLU_031285_17_3_11"/>
<dbReference type="GO" id="GO:0042956">
    <property type="term" value="P:maltodextrin transmembrane transport"/>
    <property type="evidence" value="ECO:0007669"/>
    <property type="project" value="TreeGrafter"/>
</dbReference>
<dbReference type="AlphaFoldDB" id="Q6NJ78"/>
<dbReference type="PROSITE" id="PS51257">
    <property type="entry name" value="PROKAR_LIPOPROTEIN"/>
    <property type="match status" value="1"/>
</dbReference>
<feature type="region of interest" description="Disordered" evidence="4">
    <location>
        <begin position="393"/>
        <end position="413"/>
    </location>
</feature>
<dbReference type="EMBL" id="BX248355">
    <property type="protein sequence ID" value="CAE49045.1"/>
    <property type="molecule type" value="Genomic_DNA"/>
</dbReference>
<keyword evidence="2" id="KW-0813">Transport</keyword>
<dbReference type="SUPFAM" id="SSF53850">
    <property type="entry name" value="Periplasmic binding protein-like II"/>
    <property type="match status" value="1"/>
</dbReference>
<evidence type="ECO:0000256" key="2">
    <source>
        <dbReference type="ARBA" id="ARBA00022448"/>
    </source>
</evidence>
<proteinExistence type="inferred from homology"/>
<dbReference type="GO" id="GO:0015768">
    <property type="term" value="P:maltose transport"/>
    <property type="evidence" value="ECO:0007669"/>
    <property type="project" value="TreeGrafter"/>
</dbReference>
<dbReference type="PANTHER" id="PTHR30061">
    <property type="entry name" value="MALTOSE-BINDING PERIPLASMIC PROTEIN"/>
    <property type="match status" value="1"/>
</dbReference>
<dbReference type="Proteomes" id="UP000002198">
    <property type="component" value="Chromosome"/>
</dbReference>
<dbReference type="GO" id="GO:0055052">
    <property type="term" value="C:ATP-binding cassette (ABC) transporter complex, substrate-binding subunit-containing"/>
    <property type="evidence" value="ECO:0007669"/>
    <property type="project" value="TreeGrafter"/>
</dbReference>
<dbReference type="Pfam" id="PF13416">
    <property type="entry name" value="SBP_bac_8"/>
    <property type="match status" value="1"/>
</dbReference>
<dbReference type="GO" id="GO:1901982">
    <property type="term" value="F:maltose binding"/>
    <property type="evidence" value="ECO:0007669"/>
    <property type="project" value="TreeGrafter"/>
</dbReference>
<accession>Q6NJ78</accession>
<evidence type="ECO:0000313" key="6">
    <source>
        <dbReference type="Proteomes" id="UP000002198"/>
    </source>
</evidence>
<evidence type="ECO:0000256" key="3">
    <source>
        <dbReference type="ARBA" id="ARBA00022729"/>
    </source>
</evidence>